<dbReference type="GO" id="GO:0005096">
    <property type="term" value="F:GTPase activator activity"/>
    <property type="evidence" value="ECO:0007669"/>
    <property type="project" value="InterPro"/>
</dbReference>
<name>A0A9W6Z0H6_AMBMO</name>
<dbReference type="GO" id="GO:0005634">
    <property type="term" value="C:nucleus"/>
    <property type="evidence" value="ECO:0007669"/>
    <property type="project" value="InterPro"/>
</dbReference>
<organism evidence="3 4">
    <name type="scientific">Ambrosiozyma monospora</name>
    <name type="common">Yeast</name>
    <name type="synonym">Endomycopsis monosporus</name>
    <dbReference type="NCBI Taxonomy" id="43982"/>
    <lineage>
        <taxon>Eukaryota</taxon>
        <taxon>Fungi</taxon>
        <taxon>Dikarya</taxon>
        <taxon>Ascomycota</taxon>
        <taxon>Saccharomycotina</taxon>
        <taxon>Pichiomycetes</taxon>
        <taxon>Pichiales</taxon>
        <taxon>Pichiaceae</taxon>
        <taxon>Ambrosiozyma</taxon>
    </lineage>
</organism>
<dbReference type="OrthoDB" id="19311at2759"/>
<accession>A0A9W6Z0H6</accession>
<comment type="caution">
    <text evidence="3">The sequence shown here is derived from an EMBL/GenBank/DDBJ whole genome shotgun (WGS) entry which is preliminary data.</text>
</comment>
<evidence type="ECO:0000313" key="3">
    <source>
        <dbReference type="EMBL" id="GMG55597.1"/>
    </source>
</evidence>
<dbReference type="PANTHER" id="PTHR10063:SF0">
    <property type="entry name" value="TUBERIN"/>
    <property type="match status" value="1"/>
</dbReference>
<evidence type="ECO:0000256" key="1">
    <source>
        <dbReference type="SAM" id="MobiDB-lite"/>
    </source>
</evidence>
<dbReference type="InterPro" id="IPR018515">
    <property type="entry name" value="Tuberin-type_domain"/>
</dbReference>
<dbReference type="EMBL" id="BSXU01005805">
    <property type="protein sequence ID" value="GMG55597.1"/>
    <property type="molecule type" value="Genomic_DNA"/>
</dbReference>
<protein>
    <submittedName>
        <fullName evidence="3">Unnamed protein product</fullName>
    </submittedName>
</protein>
<proteinExistence type="predicted"/>
<evidence type="ECO:0000313" key="4">
    <source>
        <dbReference type="Proteomes" id="UP001165063"/>
    </source>
</evidence>
<reference evidence="3" key="1">
    <citation type="submission" date="2023-04" db="EMBL/GenBank/DDBJ databases">
        <title>Ambrosiozyma monospora NBRC 1965.</title>
        <authorList>
            <person name="Ichikawa N."/>
            <person name="Sato H."/>
            <person name="Tonouchi N."/>
        </authorList>
    </citation>
    <scope>NUCLEOTIDE SEQUENCE</scope>
    <source>
        <strain evidence="3">NBRC 1965</strain>
    </source>
</reference>
<feature type="region of interest" description="Disordered" evidence="1">
    <location>
        <begin position="444"/>
        <end position="464"/>
    </location>
</feature>
<dbReference type="GO" id="GO:0032007">
    <property type="term" value="P:negative regulation of TOR signaling"/>
    <property type="evidence" value="ECO:0007669"/>
    <property type="project" value="TreeGrafter"/>
</dbReference>
<dbReference type="Pfam" id="PF03542">
    <property type="entry name" value="Tuberin"/>
    <property type="match status" value="1"/>
</dbReference>
<dbReference type="PANTHER" id="PTHR10063">
    <property type="entry name" value="TUBERIN"/>
    <property type="match status" value="1"/>
</dbReference>
<feature type="compositionally biased region" description="Low complexity" evidence="1">
    <location>
        <begin position="444"/>
        <end position="454"/>
    </location>
</feature>
<keyword evidence="4" id="KW-1185">Reference proteome</keyword>
<dbReference type="AlphaFoldDB" id="A0A9W6Z0H6"/>
<feature type="domain" description="Tuberin-type" evidence="2">
    <location>
        <begin position="140"/>
        <end position="265"/>
    </location>
</feature>
<evidence type="ECO:0000259" key="2">
    <source>
        <dbReference type="Pfam" id="PF03542"/>
    </source>
</evidence>
<dbReference type="Proteomes" id="UP001165063">
    <property type="component" value="Unassembled WGS sequence"/>
</dbReference>
<dbReference type="GO" id="GO:0033596">
    <property type="term" value="C:TSC1-TSC2 complex"/>
    <property type="evidence" value="ECO:0007669"/>
    <property type="project" value="TreeGrafter"/>
</dbReference>
<gene>
    <name evidence="3" type="ORF">Amon01_000767000</name>
</gene>
<dbReference type="InterPro" id="IPR027107">
    <property type="entry name" value="Tuberin/Ral-act_asu"/>
</dbReference>
<sequence>MKFIPDNRKDSVINSSLWVYPEPNLPYFPLDLVSQCHQKCTTNQDALLKWTKTCVDVLENYYNWEVYSFVLSHLCPQLADNSAHSTHRQTILRLVKVICQQMQLRFPSSLTFQSVPPDQQTKADVHSEETIKVDPQSGVVPSKVTKADIQSALVRTLSSVIPYKKMLSKKDEDDIMSSVIFALNSWYKTGVPCMHFLNIACYEFPESIKKFLNPLLSNLQTRMSSPLTISPILHFLTNLSEVPSLLSNLTLDDFKRIFAIAFKYLAIANDAFQQNQNSAHLEYKESETDNVPSTQKYEITKPLMLYVSISSYNVILSFFLKLSLEKRKALSSFILKCLVRDGVDGHDNYTNLAFIEFISRVTYSKVDLKSNILVDYSDLEKDGGFEKKSWLYGNSILTLYTNKLNGDTEVLIRRSTTVTQFSIKMPKDSFPDWLLELQDRQTNINNNNRNNNSNDPLVQGTNDDDGLNAVQDDIIFTPSFLLTELLHNTEVATWTESP</sequence>